<keyword evidence="12" id="KW-1185">Reference proteome</keyword>
<feature type="domain" description="Anaphase-promoting complex subunit 4-like WD40" evidence="8">
    <location>
        <begin position="1"/>
        <end position="86"/>
    </location>
</feature>
<sequence>MRWNTLMDLIAIGMKNGDVSIHRLVNWQKIWVLTWPNGTSPSTENNDNSGKSSEEGSSSRLDITAMEWRPDGKVLAVAYNRNVKKLESKEEMDSEKDSSIALVDIENGEVITTITCPSCLITCMSWQFKSNFYLNDRYKLTEDGIDDVMKVCSQPNFNILAIGTSTGFVFTYIFGVLLVGVYELKDRPRVEHVSFTSDLCTMSVLTGTTNPESSTNSDNFQYQSFFLPTFGRNSEQYFIVSHIYAKTFSLLSYLEDIIGSIQETMEDILLELDSKLTSYLQPKGPKNSNGSVLLADELLELLVVGTFSDSLEKFLHQLTDKGLRKLGRSIETTYLTIQRYVVCNVQRCCKHIFSHLNVLRAISLWKNEFDQIGLKTQDINRAIHGVATFYLKSLELQQVIDSSCQNLVCFFRWLLSVTVRFYNDSMPSSQQDSIKISPQDLQYVADFIEENFDCQDNHQDDSMSDASVNRPTATNFTLERVCQYLKPEPLVYRTFAINDQSLNPWFKYLKERPMLVNEDNEGGLILYKHNVESSLITEHRMLVTKARDAFKAPKDALSDFFEKSYDSNLKFTLSLYAKETPKVTHASDEISGFSYIAIAGDLEVESEICILKILTANPSIVHFVLFTVVVVENGAELETNPIDIQFYTESILSMLLVTKDSQYSYLLQLPLASIENNFLLIASGASLQNLRVNLPILRVTIDSTSEIAIRRLDNFKPSQFAVSGSRKVCCISSRAKRRVRVFEMDGNEEEAEEESEIFE</sequence>
<dbReference type="InterPro" id="IPR024977">
    <property type="entry name" value="Apc4-like_WD40_dom"/>
</dbReference>
<dbReference type="GO" id="GO:0031145">
    <property type="term" value="P:anaphase-promoting complex-dependent catabolic process"/>
    <property type="evidence" value="ECO:0007669"/>
    <property type="project" value="InterPro"/>
</dbReference>
<feature type="transmembrane region" description="Helical" evidence="7">
    <location>
        <begin position="159"/>
        <end position="182"/>
    </location>
</feature>
<dbReference type="GO" id="GO:0034399">
    <property type="term" value="C:nuclear periphery"/>
    <property type="evidence" value="ECO:0007669"/>
    <property type="project" value="TreeGrafter"/>
</dbReference>
<dbReference type="InterPro" id="IPR024790">
    <property type="entry name" value="APC4_long_dom"/>
</dbReference>
<dbReference type="Pfam" id="PF12896">
    <property type="entry name" value="ANAPC4"/>
    <property type="match status" value="1"/>
</dbReference>
<dbReference type="InterPro" id="IPR056358">
    <property type="entry name" value="APC4_C"/>
</dbReference>
<dbReference type="EnsemblMetazoa" id="tetur10g03020.1">
    <property type="protein sequence ID" value="tetur10g03020.1"/>
    <property type="gene ID" value="tetur10g03020"/>
</dbReference>
<evidence type="ECO:0000256" key="7">
    <source>
        <dbReference type="SAM" id="Phobius"/>
    </source>
</evidence>
<accession>T1KFG3</accession>
<keyword evidence="5" id="KW-0131">Cell cycle</keyword>
<dbReference type="Pfam" id="PF12894">
    <property type="entry name" value="ANAPC4_WD40"/>
    <property type="match status" value="1"/>
</dbReference>
<protein>
    <recommendedName>
        <fullName evidence="1">Anaphase-promoting complex subunit 4</fullName>
    </recommendedName>
</protein>
<dbReference type="GO" id="GO:0005680">
    <property type="term" value="C:anaphase-promoting complex"/>
    <property type="evidence" value="ECO:0007669"/>
    <property type="project" value="InterPro"/>
</dbReference>
<dbReference type="PANTHER" id="PTHR13260">
    <property type="entry name" value="ANAPHASE PROMOTING COMPLEX SUBUNIT 4 APC4"/>
    <property type="match status" value="1"/>
</dbReference>
<reference evidence="11" key="2">
    <citation type="submission" date="2015-06" db="UniProtKB">
        <authorList>
            <consortium name="EnsemblMetazoa"/>
        </authorList>
    </citation>
    <scope>IDENTIFICATION</scope>
</reference>
<dbReference type="GO" id="GO:0051301">
    <property type="term" value="P:cell division"/>
    <property type="evidence" value="ECO:0007669"/>
    <property type="project" value="UniProtKB-KW"/>
</dbReference>
<feature type="compositionally biased region" description="Polar residues" evidence="6">
    <location>
        <begin position="38"/>
        <end position="48"/>
    </location>
</feature>
<evidence type="ECO:0000256" key="6">
    <source>
        <dbReference type="SAM" id="MobiDB-lite"/>
    </source>
</evidence>
<name>T1KFG3_TETUR</name>
<dbReference type="InterPro" id="IPR036322">
    <property type="entry name" value="WD40_repeat_dom_sf"/>
</dbReference>
<evidence type="ECO:0000256" key="4">
    <source>
        <dbReference type="ARBA" id="ARBA00022786"/>
    </source>
</evidence>
<evidence type="ECO:0000313" key="11">
    <source>
        <dbReference type="EnsemblMetazoa" id="tetur10g03020.1"/>
    </source>
</evidence>
<feature type="region of interest" description="Disordered" evidence="6">
    <location>
        <begin position="38"/>
        <end position="61"/>
    </location>
</feature>
<dbReference type="EMBL" id="CAEY01000036">
    <property type="status" value="NOT_ANNOTATED_CDS"/>
    <property type="molecule type" value="Genomic_DNA"/>
</dbReference>
<dbReference type="Pfam" id="PF23405">
    <property type="entry name" value="WD40_APC4_C-half"/>
    <property type="match status" value="1"/>
</dbReference>
<reference evidence="12" key="1">
    <citation type="submission" date="2011-08" db="EMBL/GenBank/DDBJ databases">
        <authorList>
            <person name="Rombauts S."/>
        </authorList>
    </citation>
    <scope>NUCLEOTIDE SEQUENCE</scope>
    <source>
        <strain evidence="12">London</strain>
    </source>
</reference>
<feature type="compositionally biased region" description="Low complexity" evidence="6">
    <location>
        <begin position="49"/>
        <end position="59"/>
    </location>
</feature>
<evidence type="ECO:0000259" key="8">
    <source>
        <dbReference type="Pfam" id="PF12894"/>
    </source>
</evidence>
<keyword evidence="4" id="KW-0833">Ubl conjugation pathway</keyword>
<feature type="domain" description="Anaphase-promoting complex subunit 4 long" evidence="9">
    <location>
        <begin position="224"/>
        <end position="421"/>
    </location>
</feature>
<dbReference type="GO" id="GO:0070979">
    <property type="term" value="P:protein K11-linked ubiquitination"/>
    <property type="evidence" value="ECO:0007669"/>
    <property type="project" value="TreeGrafter"/>
</dbReference>
<evidence type="ECO:0000256" key="5">
    <source>
        <dbReference type="ARBA" id="ARBA00023306"/>
    </source>
</evidence>
<dbReference type="Gene3D" id="2.130.10.10">
    <property type="entry name" value="YVTN repeat-like/Quinoprotein amine dehydrogenase"/>
    <property type="match status" value="1"/>
</dbReference>
<evidence type="ECO:0000256" key="2">
    <source>
        <dbReference type="ARBA" id="ARBA00022618"/>
    </source>
</evidence>
<dbReference type="Proteomes" id="UP000015104">
    <property type="component" value="Unassembled WGS sequence"/>
</dbReference>
<dbReference type="InterPro" id="IPR024789">
    <property type="entry name" value="APC4"/>
</dbReference>
<evidence type="ECO:0000256" key="3">
    <source>
        <dbReference type="ARBA" id="ARBA00022776"/>
    </source>
</evidence>
<keyword evidence="7" id="KW-1133">Transmembrane helix</keyword>
<organism evidence="11 12">
    <name type="scientific">Tetranychus urticae</name>
    <name type="common">Two-spotted spider mite</name>
    <dbReference type="NCBI Taxonomy" id="32264"/>
    <lineage>
        <taxon>Eukaryota</taxon>
        <taxon>Metazoa</taxon>
        <taxon>Ecdysozoa</taxon>
        <taxon>Arthropoda</taxon>
        <taxon>Chelicerata</taxon>
        <taxon>Arachnida</taxon>
        <taxon>Acari</taxon>
        <taxon>Acariformes</taxon>
        <taxon>Trombidiformes</taxon>
        <taxon>Prostigmata</taxon>
        <taxon>Eleutherengona</taxon>
        <taxon>Raphignathae</taxon>
        <taxon>Tetranychoidea</taxon>
        <taxon>Tetranychidae</taxon>
        <taxon>Tetranychus</taxon>
    </lineage>
</organism>
<keyword evidence="7" id="KW-0472">Membrane</keyword>
<dbReference type="STRING" id="32264.T1KFG3"/>
<feature type="domain" description="Anaphase-promoting complex subunit 4 C-terminal half WD40" evidence="10">
    <location>
        <begin position="623"/>
        <end position="743"/>
    </location>
</feature>
<dbReference type="SUPFAM" id="SSF50978">
    <property type="entry name" value="WD40 repeat-like"/>
    <property type="match status" value="1"/>
</dbReference>
<evidence type="ECO:0000313" key="12">
    <source>
        <dbReference type="Proteomes" id="UP000015104"/>
    </source>
</evidence>
<dbReference type="AlphaFoldDB" id="T1KFG3"/>
<dbReference type="PANTHER" id="PTHR13260:SF0">
    <property type="entry name" value="ANAPHASE-PROMOTING COMPLEX SUBUNIT 4"/>
    <property type="match status" value="1"/>
</dbReference>
<keyword evidence="7" id="KW-0812">Transmembrane</keyword>
<evidence type="ECO:0000259" key="9">
    <source>
        <dbReference type="Pfam" id="PF12896"/>
    </source>
</evidence>
<dbReference type="eggNOG" id="KOG4640">
    <property type="taxonomic scope" value="Eukaryota"/>
</dbReference>
<evidence type="ECO:0000256" key="1">
    <source>
        <dbReference type="ARBA" id="ARBA00016067"/>
    </source>
</evidence>
<keyword evidence="2" id="KW-0132">Cell division</keyword>
<keyword evidence="3" id="KW-0498">Mitosis</keyword>
<dbReference type="InterPro" id="IPR015943">
    <property type="entry name" value="WD40/YVTN_repeat-like_dom_sf"/>
</dbReference>
<evidence type="ECO:0000259" key="10">
    <source>
        <dbReference type="Pfam" id="PF23405"/>
    </source>
</evidence>
<proteinExistence type="predicted"/>
<dbReference type="HOGENOM" id="CLU_018724_0_0_1"/>